<evidence type="ECO:0000256" key="1">
    <source>
        <dbReference type="SAM" id="SignalP"/>
    </source>
</evidence>
<keyword evidence="1" id="KW-0732">Signal</keyword>
<feature type="chain" id="PRO_5016900696" description="Outer membrane protein beta-barrel domain-containing protein" evidence="1">
    <location>
        <begin position="21"/>
        <end position="239"/>
    </location>
</feature>
<accession>A0A364Y2W0</accession>
<organism evidence="2 3">
    <name type="scientific">Pseudochryseolinea flava</name>
    <dbReference type="NCBI Taxonomy" id="2059302"/>
    <lineage>
        <taxon>Bacteria</taxon>
        <taxon>Pseudomonadati</taxon>
        <taxon>Bacteroidota</taxon>
        <taxon>Cytophagia</taxon>
        <taxon>Cytophagales</taxon>
        <taxon>Fulvivirgaceae</taxon>
        <taxon>Pseudochryseolinea</taxon>
    </lineage>
</organism>
<evidence type="ECO:0000313" key="3">
    <source>
        <dbReference type="Proteomes" id="UP000251889"/>
    </source>
</evidence>
<sequence length="239" mass="27128">MKVKSLMVFLLCLLPFVLYAQVGEIKDLSSGTAKGESSGSSSNAGAFGLEIAFYSIQWLEVWQREVLKKRVENENLVSLECYVQSGIQPSSYYIVQPRIRGNWGVFSTDFRFNYLIEEGVDGVEYLRTDDWQILQLNVITANNVTFRVGGGIIHEDFSGGNTYQEWTAGLQLQSDHRKLGGVIEYRTSLPRKEFSAHLQFRLGGTERFHVYGTGGAVYQRYYKTVNVWGMQAGLMFRIN</sequence>
<proteinExistence type="predicted"/>
<keyword evidence="3" id="KW-1185">Reference proteome</keyword>
<name>A0A364Y2W0_9BACT</name>
<dbReference type="Proteomes" id="UP000251889">
    <property type="component" value="Unassembled WGS sequence"/>
</dbReference>
<dbReference type="EMBL" id="QMFY01000004">
    <property type="protein sequence ID" value="RAW01225.1"/>
    <property type="molecule type" value="Genomic_DNA"/>
</dbReference>
<evidence type="ECO:0000313" key="2">
    <source>
        <dbReference type="EMBL" id="RAW01225.1"/>
    </source>
</evidence>
<dbReference type="RefSeq" id="WP_112746711.1">
    <property type="nucleotide sequence ID" value="NZ_QMFY01000004.1"/>
</dbReference>
<dbReference type="OrthoDB" id="982859at2"/>
<gene>
    <name evidence="2" type="ORF">DQQ10_09945</name>
</gene>
<reference evidence="2 3" key="1">
    <citation type="submission" date="2018-06" db="EMBL/GenBank/DDBJ databases">
        <title>Chryseolinea flavus sp. nov., a member of the phylum Bacteroidetes isolated from soil.</title>
        <authorList>
            <person name="Li Y."/>
            <person name="Wang J."/>
        </authorList>
    </citation>
    <scope>NUCLEOTIDE SEQUENCE [LARGE SCALE GENOMIC DNA]</scope>
    <source>
        <strain evidence="2 3">SDU1-6</strain>
    </source>
</reference>
<comment type="caution">
    <text evidence="2">The sequence shown here is derived from an EMBL/GenBank/DDBJ whole genome shotgun (WGS) entry which is preliminary data.</text>
</comment>
<evidence type="ECO:0008006" key="4">
    <source>
        <dbReference type="Google" id="ProtNLM"/>
    </source>
</evidence>
<protein>
    <recommendedName>
        <fullName evidence="4">Outer membrane protein beta-barrel domain-containing protein</fullName>
    </recommendedName>
</protein>
<dbReference type="AlphaFoldDB" id="A0A364Y2W0"/>
<feature type="signal peptide" evidence="1">
    <location>
        <begin position="1"/>
        <end position="20"/>
    </location>
</feature>